<protein>
    <recommendedName>
        <fullName evidence="4">Prophage protein</fullName>
    </recommendedName>
</protein>
<dbReference type="OrthoDB" id="2157630at2"/>
<dbReference type="HOGENOM" id="CLU_186806_0_0_9"/>
<evidence type="ECO:0008006" key="4">
    <source>
        <dbReference type="Google" id="ProtNLM"/>
    </source>
</evidence>
<dbReference type="Proteomes" id="UP000016721">
    <property type="component" value="Unassembled WGS sequence"/>
</dbReference>
<dbReference type="PATRIC" id="fig|1294142.3.peg.1040"/>
<organism evidence="2 3">
    <name type="scientific">Clostridium intestinale URNW</name>
    <dbReference type="NCBI Taxonomy" id="1294142"/>
    <lineage>
        <taxon>Bacteria</taxon>
        <taxon>Bacillati</taxon>
        <taxon>Bacillota</taxon>
        <taxon>Clostridia</taxon>
        <taxon>Eubacteriales</taxon>
        <taxon>Clostridiaceae</taxon>
        <taxon>Clostridium</taxon>
    </lineage>
</organism>
<evidence type="ECO:0000313" key="2">
    <source>
        <dbReference type="EMBL" id="ERK31774.1"/>
    </source>
</evidence>
<dbReference type="AlphaFoldDB" id="U2Q6I5"/>
<sequence length="80" mass="9044">MLKTNKNITIIGESIVNNVQVVYMQATIKTDGTNNASISKNITNQELYNKNRTEVRADMEAFEEEVYKVEDELMGGTVNE</sequence>
<dbReference type="eggNOG" id="ENOG5033A44">
    <property type="taxonomic scope" value="Bacteria"/>
</dbReference>
<keyword evidence="3" id="KW-1185">Reference proteome</keyword>
<dbReference type="STRING" id="1294142.CINTURNW_1040"/>
<reference evidence="2 3" key="1">
    <citation type="journal article" date="2013" name="Genome Announc.">
        <title>Draft Genome Sequence of the Hydrogen- and Ethanol-Producing Bacterium Clostridium intestinale Strain URNW.</title>
        <authorList>
            <person name="Lal S."/>
            <person name="Ramachandran U."/>
            <person name="Zhang X."/>
            <person name="Sparling R."/>
            <person name="Levin D.B."/>
        </authorList>
    </citation>
    <scope>NUCLEOTIDE SEQUENCE [LARGE SCALE GENOMIC DNA]</scope>
    <source>
        <strain evidence="2 3">URNW</strain>
    </source>
</reference>
<accession>U2Q6I5</accession>
<comment type="caution">
    <text evidence="2">The sequence shown here is derived from an EMBL/GenBank/DDBJ whole genome shotgun (WGS) entry which is preliminary data.</text>
</comment>
<feature type="coiled-coil region" evidence="1">
    <location>
        <begin position="45"/>
        <end position="72"/>
    </location>
</feature>
<proteinExistence type="predicted"/>
<name>U2Q6I5_9CLOT</name>
<evidence type="ECO:0000256" key="1">
    <source>
        <dbReference type="SAM" id="Coils"/>
    </source>
</evidence>
<gene>
    <name evidence="2" type="ORF">CINTURNW_1040</name>
</gene>
<evidence type="ECO:0000313" key="3">
    <source>
        <dbReference type="Proteomes" id="UP000016721"/>
    </source>
</evidence>
<keyword evidence="1" id="KW-0175">Coiled coil</keyword>
<dbReference type="EMBL" id="APJA01000009">
    <property type="protein sequence ID" value="ERK31774.1"/>
    <property type="molecule type" value="Genomic_DNA"/>
</dbReference>
<dbReference type="RefSeq" id="WP_021801073.1">
    <property type="nucleotide sequence ID" value="NZ_KI273145.1"/>
</dbReference>